<keyword evidence="2" id="KW-1185">Reference proteome</keyword>
<name>A0A840WEX1_9ACTN</name>
<reference evidence="1 2" key="1">
    <citation type="submission" date="2020-08" db="EMBL/GenBank/DDBJ databases">
        <title>Sequencing the genomes of 1000 actinobacteria strains.</title>
        <authorList>
            <person name="Klenk H.-P."/>
        </authorList>
    </citation>
    <scope>NUCLEOTIDE SEQUENCE [LARGE SCALE GENOMIC DNA]</scope>
    <source>
        <strain evidence="1 2">DSM 44598</strain>
    </source>
</reference>
<comment type="caution">
    <text evidence="1">The sequence shown here is derived from an EMBL/GenBank/DDBJ whole genome shotgun (WGS) entry which is preliminary data.</text>
</comment>
<dbReference type="AlphaFoldDB" id="A0A840WEX1"/>
<organism evidence="1 2">
    <name type="scientific">Nocardiopsis metallicus</name>
    <dbReference type="NCBI Taxonomy" id="179819"/>
    <lineage>
        <taxon>Bacteria</taxon>
        <taxon>Bacillati</taxon>
        <taxon>Actinomycetota</taxon>
        <taxon>Actinomycetes</taxon>
        <taxon>Streptosporangiales</taxon>
        <taxon>Nocardiopsidaceae</taxon>
        <taxon>Nocardiopsis</taxon>
    </lineage>
</organism>
<proteinExistence type="predicted"/>
<evidence type="ECO:0000313" key="1">
    <source>
        <dbReference type="EMBL" id="MBB5489886.1"/>
    </source>
</evidence>
<protein>
    <submittedName>
        <fullName evidence="1">Uncharacterized protein</fullName>
    </submittedName>
</protein>
<dbReference type="EMBL" id="JACHDO010000001">
    <property type="protein sequence ID" value="MBB5489886.1"/>
    <property type="molecule type" value="Genomic_DNA"/>
</dbReference>
<accession>A0A840WEX1</accession>
<gene>
    <name evidence="1" type="ORF">HNR07_001023</name>
</gene>
<sequence>MGHLILGSTLAFSASSFNRPAIWRGVRPRPRSARTRSRTIASVSMRRCWGRDRRVLARWWAVVAR</sequence>
<evidence type="ECO:0000313" key="2">
    <source>
        <dbReference type="Proteomes" id="UP000579647"/>
    </source>
</evidence>
<dbReference type="Proteomes" id="UP000579647">
    <property type="component" value="Unassembled WGS sequence"/>
</dbReference>